<keyword evidence="1" id="KW-1133">Transmembrane helix</keyword>
<comment type="caution">
    <text evidence="2">The sequence shown here is derived from an EMBL/GenBank/DDBJ whole genome shotgun (WGS) entry which is preliminary data.</text>
</comment>
<keyword evidence="3" id="KW-1185">Reference proteome</keyword>
<keyword evidence="1" id="KW-0812">Transmembrane</keyword>
<gene>
    <name evidence="2" type="ORF">OM075_23185</name>
</gene>
<dbReference type="RefSeq" id="WP_301192941.1">
    <property type="nucleotide sequence ID" value="NZ_JAPDPJ010000105.1"/>
</dbReference>
<protein>
    <submittedName>
        <fullName evidence="2">Uncharacterized protein</fullName>
    </submittedName>
</protein>
<dbReference type="Proteomes" id="UP001209229">
    <property type="component" value="Unassembled WGS sequence"/>
</dbReference>
<feature type="transmembrane region" description="Helical" evidence="1">
    <location>
        <begin position="6"/>
        <end position="23"/>
    </location>
</feature>
<keyword evidence="1" id="KW-0472">Membrane</keyword>
<organism evidence="2 3">
    <name type="scientific">Plebeiibacterium sediminum</name>
    <dbReference type="NCBI Taxonomy" id="2992112"/>
    <lineage>
        <taxon>Bacteria</taxon>
        <taxon>Pseudomonadati</taxon>
        <taxon>Bacteroidota</taxon>
        <taxon>Bacteroidia</taxon>
        <taxon>Marinilabiliales</taxon>
        <taxon>Marinilabiliaceae</taxon>
        <taxon>Plebeiibacterium</taxon>
    </lineage>
</organism>
<dbReference type="EMBL" id="JAPDPJ010000105">
    <property type="protein sequence ID" value="MCW3789386.1"/>
    <property type="molecule type" value="Genomic_DNA"/>
</dbReference>
<evidence type="ECO:0000256" key="1">
    <source>
        <dbReference type="SAM" id="Phobius"/>
    </source>
</evidence>
<proteinExistence type="predicted"/>
<evidence type="ECO:0000313" key="2">
    <source>
        <dbReference type="EMBL" id="MCW3789386.1"/>
    </source>
</evidence>
<evidence type="ECO:0000313" key="3">
    <source>
        <dbReference type="Proteomes" id="UP001209229"/>
    </source>
</evidence>
<dbReference type="AlphaFoldDB" id="A0AAE3M8X0"/>
<accession>A0AAE3M8X0</accession>
<name>A0AAE3M8X0_9BACT</name>
<sequence length="146" mass="16967">MEYIALILSAIALIFTLFTYLRHDKKIKQQSKIINDYQLQKINAEIEEDKKADIGINVIRVKNGNRTIKVYNKGKCIARNIEVILPDIDGFSEMRNPCPMDIRPQDGIEILIGAITVRCPETIEITLKWEDNFKQDNIEHRKIQIK</sequence>
<reference evidence="2" key="1">
    <citation type="submission" date="2022-10" db="EMBL/GenBank/DDBJ databases">
        <authorList>
            <person name="Yu W.X."/>
        </authorList>
    </citation>
    <scope>NUCLEOTIDE SEQUENCE</scope>
    <source>
        <strain evidence="2">AAT</strain>
    </source>
</reference>